<dbReference type="Gene3D" id="2.60.40.150">
    <property type="entry name" value="C2 domain"/>
    <property type="match status" value="2"/>
</dbReference>
<evidence type="ECO:0000313" key="9">
    <source>
        <dbReference type="EMBL" id="WVN84973.1"/>
    </source>
</evidence>
<keyword evidence="3" id="KW-0677">Repeat</keyword>
<dbReference type="PANTHER" id="PTHR47348">
    <property type="entry name" value="MEIOTICALLY UP-REGULATED GENE 190 PROTEIN"/>
    <property type="match status" value="1"/>
</dbReference>
<dbReference type="PROSITE" id="PS50004">
    <property type="entry name" value="C2"/>
    <property type="match status" value="2"/>
</dbReference>
<evidence type="ECO:0000256" key="7">
    <source>
        <dbReference type="SAM" id="Phobius"/>
    </source>
</evidence>
<dbReference type="InterPro" id="IPR035892">
    <property type="entry name" value="C2_domain_sf"/>
</dbReference>
<dbReference type="InterPro" id="IPR037765">
    <property type="entry name" value="C2B_Tricalbin"/>
</dbReference>
<keyword evidence="5 7" id="KW-1133">Transmembrane helix</keyword>
<dbReference type="CDD" id="cd21676">
    <property type="entry name" value="SMP_Mug190"/>
    <property type="match status" value="1"/>
</dbReference>
<feature type="compositionally biased region" description="Acidic residues" evidence="6">
    <location>
        <begin position="1233"/>
        <end position="1243"/>
    </location>
</feature>
<dbReference type="GeneID" id="91084326"/>
<feature type="transmembrane region" description="Helical" evidence="7">
    <location>
        <begin position="180"/>
        <end position="204"/>
    </location>
</feature>
<feature type="compositionally biased region" description="Polar residues" evidence="6">
    <location>
        <begin position="58"/>
        <end position="69"/>
    </location>
</feature>
<feature type="region of interest" description="Disordered" evidence="6">
    <location>
        <begin position="824"/>
        <end position="846"/>
    </location>
</feature>
<dbReference type="Pfam" id="PF25669">
    <property type="entry name" value="SMP_MUG190-like"/>
    <property type="match status" value="2"/>
</dbReference>
<feature type="compositionally biased region" description="Polar residues" evidence="6">
    <location>
        <begin position="824"/>
        <end position="833"/>
    </location>
</feature>
<feature type="compositionally biased region" description="Low complexity" evidence="6">
    <location>
        <begin position="17"/>
        <end position="32"/>
    </location>
</feature>
<dbReference type="CDD" id="cd04052">
    <property type="entry name" value="C2B_Tricalbin-like"/>
    <property type="match status" value="1"/>
</dbReference>
<keyword evidence="10" id="KW-1185">Reference proteome</keyword>
<feature type="domain" description="C2" evidence="8">
    <location>
        <begin position="577"/>
        <end position="699"/>
    </location>
</feature>
<feature type="compositionally biased region" description="Basic and acidic residues" evidence="6">
    <location>
        <begin position="1261"/>
        <end position="1272"/>
    </location>
</feature>
<dbReference type="KEGG" id="cdep:91084326"/>
<dbReference type="RefSeq" id="XP_066065674.1">
    <property type="nucleotide sequence ID" value="XM_066209577.1"/>
</dbReference>
<feature type="compositionally biased region" description="Basic residues" evidence="6">
    <location>
        <begin position="1273"/>
        <end position="1283"/>
    </location>
</feature>
<sequence>MPSPPPLPPRRHPPSPVTASDITSSISSAVATEQIPPPLPPRTGLQRDHAPPPILVSQARTDTTSQPRQRNAEESHVNVAVAFAAPQHEREQSLNESHDDNEALERQRSATVGSTVVEPNSCMENILINDEHVSAAEATWESGENNEEAATAPPRKCSSLQYLEAAPLTNTQWIFYTTGLVLLAYCGVPLICLILIALGGYYLFVRAEQKNHSVPYNEGLKEQQERTQDTVDGLEAVGWVNHALYALFPLISTDVLTPFLDLLEDALAEEVPSIITSVRLTSPSLGAQPLVLTSLKPMSDEQWFDSLSTQNEKPNGHRKRGSSPEPPISCTFPLTPKTEDSSQSSLYGRKSHRNQSSSSLPLPNDTDDLKQPKSTFRSVNNGDDIAADASSRRKRDRILHSITHRVPQHTNSEYLSTPAEVGVNASKLPTSSMEGSGADNNANEDEEEDEGRYVNYQVGFEYKRGKDAMRKGKGLHCLAYFGIGLKGLGRVEVPVYIDILYIKGTINLRLLLSPTTPFIKTGTFSLPSIPAYDISANPLARGSFNAMNIPLMKPYVNTSIRSVLSAFLCPRSYTLEIDRLLLGSPSSIRTETIGVLHIILHSANDLPKADAMGSCDPYLELGYKKMPKPVFSTRTIGRTRNPVWEEECFVMVRADTVELGDFFRIRANDADRFSADDTLGAVFVDLASLISSSSNELQHRSDPFVADQPGMKASGILNWSVRFCPLWQMSREESDAKLGDSKKLRLKAEPPGAPDPYWLTLMKSFLPKEEDWHKERTKRREEAKAWLEGKKDRELLEAQEPANNDRPSGVLHFHIHQCLDLESESTSGTYSSRPHQDSGGPPALAHLTDRTAMENPDPPSAYCEVHLNDKMVYKTRTKEVTPSPYFNAVSERFVRDWRKGKMIFVIRDDRDREHDPILGLVKLQLSSLFSSTSHVTRWFPLTGGLGWGRLRVSLLWKSLDMSLPPNISGFEIGTIQVRNLVFTPLYNETEKDRLQVAVMRTDYDKLQVHLIKHDESNLDEIQEFDSPIGSQHSVPFSPFPLQSLPTSPPYAIPYNHHPTLVIMYRHSASLHISLFSRRSFGKKKLVGVGTIRLGDIPDGEAQRRIGVWEGARGEDGNWELDFEGEADNTLDTQTANSPALIQSFNLARVQSNVSKRSSRSLTSPNKRLVGYLNISWIIVPGISKVHQKIAKRDLRFARDYEAWETARDVDQEYLSLSNEMELGEEGDNSKSDGEEENDEEEEKREEKAETNSLDIGNETGSAKDRERSENRAHSHALHKKHKGVSQLALARTGRFVKDKLTAQVYKVTNGAEQALREGYGRRRGTDAEVEKEGLSKL</sequence>
<feature type="region of interest" description="Disordered" evidence="6">
    <location>
        <begin position="1218"/>
        <end position="1285"/>
    </location>
</feature>
<dbReference type="GO" id="GO:0061817">
    <property type="term" value="P:endoplasmic reticulum-plasma membrane tethering"/>
    <property type="evidence" value="ECO:0007669"/>
    <property type="project" value="InterPro"/>
</dbReference>
<dbReference type="PANTHER" id="PTHR47348:SF3">
    <property type="entry name" value="MEIOTICALLY UP-REGULATED GENE 190 PROTEIN"/>
    <property type="match status" value="1"/>
</dbReference>
<keyword evidence="4" id="KW-0256">Endoplasmic reticulum</keyword>
<gene>
    <name evidence="9" type="ORF">L203_100110</name>
</gene>
<evidence type="ECO:0000256" key="1">
    <source>
        <dbReference type="ARBA" id="ARBA00004586"/>
    </source>
</evidence>
<dbReference type="Pfam" id="PF00168">
    <property type="entry name" value="C2"/>
    <property type="match status" value="2"/>
</dbReference>
<evidence type="ECO:0000256" key="5">
    <source>
        <dbReference type="ARBA" id="ARBA00022989"/>
    </source>
</evidence>
<reference evidence="9" key="2">
    <citation type="journal article" date="2022" name="Elife">
        <title>Obligate sexual reproduction of a homothallic fungus closely related to the Cryptococcus pathogenic species complex.</title>
        <authorList>
            <person name="Passer A.R."/>
            <person name="Clancey S.A."/>
            <person name="Shea T."/>
            <person name="David-Palma M."/>
            <person name="Averette A.F."/>
            <person name="Boekhout T."/>
            <person name="Porcel B.M."/>
            <person name="Nowrousian M."/>
            <person name="Cuomo C.A."/>
            <person name="Sun S."/>
            <person name="Heitman J."/>
            <person name="Coelho M.A."/>
        </authorList>
    </citation>
    <scope>NUCLEOTIDE SEQUENCE</scope>
    <source>
        <strain evidence="9">CBS 7841</strain>
    </source>
</reference>
<name>A0AAJ8LX55_9TREE</name>
<organism evidence="9 10">
    <name type="scientific">Cryptococcus depauperatus CBS 7841</name>
    <dbReference type="NCBI Taxonomy" id="1295531"/>
    <lineage>
        <taxon>Eukaryota</taxon>
        <taxon>Fungi</taxon>
        <taxon>Dikarya</taxon>
        <taxon>Basidiomycota</taxon>
        <taxon>Agaricomycotina</taxon>
        <taxon>Tremellomycetes</taxon>
        <taxon>Tremellales</taxon>
        <taxon>Cryptococcaceae</taxon>
        <taxon>Cryptococcus</taxon>
    </lineage>
</organism>
<feature type="region of interest" description="Disordered" evidence="6">
    <location>
        <begin position="428"/>
        <end position="450"/>
    </location>
</feature>
<protein>
    <recommendedName>
        <fullName evidence="8">C2 domain-containing protein</fullName>
    </recommendedName>
</protein>
<reference evidence="9" key="1">
    <citation type="submission" date="2016-06" db="EMBL/GenBank/DDBJ databases">
        <authorList>
            <person name="Cuomo C."/>
            <person name="Litvintseva A."/>
            <person name="Heitman J."/>
            <person name="Chen Y."/>
            <person name="Sun S."/>
            <person name="Springer D."/>
            <person name="Dromer F."/>
            <person name="Young S."/>
            <person name="Zeng Q."/>
            <person name="Chapman S."/>
            <person name="Gujja S."/>
            <person name="Saif S."/>
            <person name="Birren B."/>
        </authorList>
    </citation>
    <scope>NUCLEOTIDE SEQUENCE</scope>
    <source>
        <strain evidence="9">CBS 7841</strain>
    </source>
</reference>
<feature type="domain" description="C2" evidence="8">
    <location>
        <begin position="792"/>
        <end position="939"/>
    </location>
</feature>
<evidence type="ECO:0000259" key="8">
    <source>
        <dbReference type="PROSITE" id="PS50004"/>
    </source>
</evidence>
<evidence type="ECO:0000256" key="4">
    <source>
        <dbReference type="ARBA" id="ARBA00022824"/>
    </source>
</evidence>
<dbReference type="EMBL" id="CP143784">
    <property type="protein sequence ID" value="WVN84973.1"/>
    <property type="molecule type" value="Genomic_DNA"/>
</dbReference>
<evidence type="ECO:0000313" key="10">
    <source>
        <dbReference type="Proteomes" id="UP000094043"/>
    </source>
</evidence>
<keyword evidence="7" id="KW-0472">Membrane</keyword>
<accession>A0AAJ8LX55</accession>
<keyword evidence="2 7" id="KW-0812">Transmembrane</keyword>
<evidence type="ECO:0000256" key="2">
    <source>
        <dbReference type="ARBA" id="ARBA00022692"/>
    </source>
</evidence>
<reference evidence="9" key="3">
    <citation type="submission" date="2024-01" db="EMBL/GenBank/DDBJ databases">
        <authorList>
            <person name="Coelho M.A."/>
            <person name="David-Palma M."/>
            <person name="Shea T."/>
            <person name="Sun S."/>
            <person name="Cuomo C.A."/>
            <person name="Heitman J."/>
        </authorList>
    </citation>
    <scope>NUCLEOTIDE SEQUENCE</scope>
    <source>
        <strain evidence="9">CBS 7841</strain>
    </source>
</reference>
<dbReference type="SMART" id="SM00239">
    <property type="entry name" value="C2"/>
    <property type="match status" value="2"/>
</dbReference>
<evidence type="ECO:0000256" key="6">
    <source>
        <dbReference type="SAM" id="MobiDB-lite"/>
    </source>
</evidence>
<feature type="region of interest" description="Disordered" evidence="6">
    <location>
        <begin position="307"/>
        <end position="395"/>
    </location>
</feature>
<feature type="region of interest" description="Disordered" evidence="6">
    <location>
        <begin position="86"/>
        <end position="114"/>
    </location>
</feature>
<feature type="compositionally biased region" description="Polar residues" evidence="6">
    <location>
        <begin position="372"/>
        <end position="381"/>
    </location>
</feature>
<dbReference type="GO" id="GO:0005789">
    <property type="term" value="C:endoplasmic reticulum membrane"/>
    <property type="evidence" value="ECO:0007669"/>
    <property type="project" value="UniProtKB-SubCell"/>
</dbReference>
<dbReference type="InterPro" id="IPR000008">
    <property type="entry name" value="C2_dom"/>
</dbReference>
<evidence type="ECO:0000256" key="3">
    <source>
        <dbReference type="ARBA" id="ARBA00022737"/>
    </source>
</evidence>
<proteinExistence type="predicted"/>
<comment type="subcellular location">
    <subcellularLocation>
        <location evidence="1">Endoplasmic reticulum membrane</location>
    </subcellularLocation>
</comment>
<dbReference type="SUPFAM" id="SSF49562">
    <property type="entry name" value="C2 domain (Calcium/lipid-binding domain, CaLB)"/>
    <property type="match status" value="2"/>
</dbReference>
<feature type="region of interest" description="Disordered" evidence="6">
    <location>
        <begin position="1318"/>
        <end position="1337"/>
    </location>
</feature>
<dbReference type="Proteomes" id="UP000094043">
    <property type="component" value="Chromosome 1"/>
</dbReference>
<feature type="compositionally biased region" description="Basic and acidic residues" evidence="6">
    <location>
        <begin position="87"/>
        <end position="108"/>
    </location>
</feature>
<feature type="region of interest" description="Disordered" evidence="6">
    <location>
        <begin position="1"/>
        <end position="74"/>
    </location>
</feature>